<dbReference type="EMBL" id="FOQH01000009">
    <property type="protein sequence ID" value="SFI80581.1"/>
    <property type="molecule type" value="Genomic_DNA"/>
</dbReference>
<evidence type="ECO:0000313" key="1">
    <source>
        <dbReference type="EMBL" id="SFI80581.1"/>
    </source>
</evidence>
<reference evidence="1 2" key="1">
    <citation type="submission" date="2016-10" db="EMBL/GenBank/DDBJ databases">
        <authorList>
            <person name="de Groot N.N."/>
        </authorList>
    </citation>
    <scope>NUCLEOTIDE SEQUENCE [LARGE SCALE GENOMIC DNA]</scope>
    <source>
        <strain evidence="1 2">CGMCC 1.11030</strain>
    </source>
</reference>
<dbReference type="STRING" id="1114924.SAMN05216258_109239"/>
<proteinExistence type="predicted"/>
<dbReference type="Proteomes" id="UP000199377">
    <property type="component" value="Unassembled WGS sequence"/>
</dbReference>
<name>A0A1I3L782_9RHOB</name>
<protein>
    <submittedName>
        <fullName evidence="1">Uncharacterized protein</fullName>
    </submittedName>
</protein>
<organism evidence="1 2">
    <name type="scientific">Albimonas pacifica</name>
    <dbReference type="NCBI Taxonomy" id="1114924"/>
    <lineage>
        <taxon>Bacteria</taxon>
        <taxon>Pseudomonadati</taxon>
        <taxon>Pseudomonadota</taxon>
        <taxon>Alphaproteobacteria</taxon>
        <taxon>Rhodobacterales</taxon>
        <taxon>Paracoccaceae</taxon>
        <taxon>Albimonas</taxon>
    </lineage>
</organism>
<evidence type="ECO:0000313" key="2">
    <source>
        <dbReference type="Proteomes" id="UP000199377"/>
    </source>
</evidence>
<keyword evidence="2" id="KW-1185">Reference proteome</keyword>
<dbReference type="AlphaFoldDB" id="A0A1I3L782"/>
<sequence>MLPMDQRQHIVSLAERMAAHQGVTHFAISMRIFGKGDFFKGLIDGRDCRTKTASRALSWFALNWPNDLEWPREIPRPKVKAVRRAS</sequence>
<accession>A0A1I3L782</accession>
<gene>
    <name evidence="1" type="ORF">SAMN05216258_109239</name>
</gene>